<evidence type="ECO:0000313" key="12">
    <source>
        <dbReference type="Proteomes" id="UP001359559"/>
    </source>
</evidence>
<dbReference type="PANTHER" id="PTHR33021">
    <property type="entry name" value="BLUE COPPER PROTEIN"/>
    <property type="match status" value="1"/>
</dbReference>
<dbReference type="GO" id="GO:0009877">
    <property type="term" value="P:nodulation"/>
    <property type="evidence" value="ECO:0007669"/>
    <property type="project" value="UniProtKB-KW"/>
</dbReference>
<gene>
    <name evidence="11" type="ORF">RJT34_15253</name>
</gene>
<dbReference type="PANTHER" id="PTHR33021:SF522">
    <property type="entry name" value="PHYTOCYANIN DOMAIN-CONTAINING PROTEIN"/>
    <property type="match status" value="1"/>
</dbReference>
<dbReference type="GO" id="GO:0009055">
    <property type="term" value="F:electron transfer activity"/>
    <property type="evidence" value="ECO:0007669"/>
    <property type="project" value="InterPro"/>
</dbReference>
<dbReference type="InterPro" id="IPR003245">
    <property type="entry name" value="Phytocyanin_dom"/>
</dbReference>
<evidence type="ECO:0000313" key="11">
    <source>
        <dbReference type="EMBL" id="KAK7304166.1"/>
    </source>
</evidence>
<sequence>MERSKGLYLIGCLVVAIWIGGSEGREYRVGDTFGWASPPNRTFYSDWAASNNFSVGDVLIFNWTGDHSLAFGPDPIYYNNCNTTAPGNHTGSVDVTLLVSSNQNQTQFQITLPSGSSYYFCTISDHCVKGQKFSVHLQPSSAQATTPSGILYAFISSLRIHKGMKIILGKRTFHISFRPPVIVTVHSGVMS</sequence>
<dbReference type="InterPro" id="IPR039391">
    <property type="entry name" value="Phytocyanin-like"/>
</dbReference>
<feature type="domain" description="Phytocyanin" evidence="10">
    <location>
        <begin position="25"/>
        <end position="139"/>
    </location>
</feature>
<keyword evidence="5" id="KW-1015">Disulfide bond</keyword>
<dbReference type="AlphaFoldDB" id="A0AAN9JTP5"/>
<evidence type="ECO:0000256" key="6">
    <source>
        <dbReference type="ARBA" id="ARBA00023180"/>
    </source>
</evidence>
<reference evidence="11 12" key="1">
    <citation type="submission" date="2024-01" db="EMBL/GenBank/DDBJ databases">
        <title>The genomes of 5 underutilized Papilionoideae crops provide insights into root nodulation and disease resistance.</title>
        <authorList>
            <person name="Yuan L."/>
        </authorList>
    </citation>
    <scope>NUCLEOTIDE SEQUENCE [LARGE SCALE GENOMIC DNA]</scope>
    <source>
        <strain evidence="11">LY-2023</strain>
        <tissue evidence="11">Leaf</tissue>
    </source>
</reference>
<accession>A0AAN9JTP5</accession>
<comment type="function">
    <text evidence="8">May act as a carbohydrate transporter.</text>
</comment>
<evidence type="ECO:0000256" key="2">
    <source>
        <dbReference type="ARBA" id="ARBA00022458"/>
    </source>
</evidence>
<keyword evidence="12" id="KW-1185">Reference proteome</keyword>
<dbReference type="PROSITE" id="PS51485">
    <property type="entry name" value="PHYTOCYANIN"/>
    <property type="match status" value="1"/>
</dbReference>
<comment type="caution">
    <text evidence="11">The sequence shown here is derived from an EMBL/GenBank/DDBJ whole genome shotgun (WGS) entry which is preliminary data.</text>
</comment>
<comment type="subcellular location">
    <subcellularLocation>
        <location evidence="1">Endomembrane system</location>
    </subcellularLocation>
</comment>
<proteinExistence type="inferred from homology"/>
<keyword evidence="6" id="KW-0325">Glycoprotein</keyword>
<organism evidence="11 12">
    <name type="scientific">Clitoria ternatea</name>
    <name type="common">Butterfly pea</name>
    <dbReference type="NCBI Taxonomy" id="43366"/>
    <lineage>
        <taxon>Eukaryota</taxon>
        <taxon>Viridiplantae</taxon>
        <taxon>Streptophyta</taxon>
        <taxon>Embryophyta</taxon>
        <taxon>Tracheophyta</taxon>
        <taxon>Spermatophyta</taxon>
        <taxon>Magnoliopsida</taxon>
        <taxon>eudicotyledons</taxon>
        <taxon>Gunneridae</taxon>
        <taxon>Pentapetalae</taxon>
        <taxon>rosids</taxon>
        <taxon>fabids</taxon>
        <taxon>Fabales</taxon>
        <taxon>Fabaceae</taxon>
        <taxon>Papilionoideae</taxon>
        <taxon>50 kb inversion clade</taxon>
        <taxon>NPAAA clade</taxon>
        <taxon>indigoferoid/millettioid clade</taxon>
        <taxon>Phaseoleae</taxon>
        <taxon>Clitoria</taxon>
    </lineage>
</organism>
<dbReference type="Proteomes" id="UP001359559">
    <property type="component" value="Unassembled WGS sequence"/>
</dbReference>
<dbReference type="InterPro" id="IPR008972">
    <property type="entry name" value="Cupredoxin"/>
</dbReference>
<dbReference type="Pfam" id="PF02298">
    <property type="entry name" value="Cu_bind_like"/>
    <property type="match status" value="1"/>
</dbReference>
<evidence type="ECO:0000256" key="1">
    <source>
        <dbReference type="ARBA" id="ARBA00004308"/>
    </source>
</evidence>
<evidence type="ECO:0000259" key="10">
    <source>
        <dbReference type="PROSITE" id="PS51485"/>
    </source>
</evidence>
<feature type="signal peptide" evidence="9">
    <location>
        <begin position="1"/>
        <end position="24"/>
    </location>
</feature>
<evidence type="ECO:0000256" key="7">
    <source>
        <dbReference type="ARBA" id="ARBA00035011"/>
    </source>
</evidence>
<name>A0AAN9JTP5_CLITE</name>
<dbReference type="Gene3D" id="2.60.40.420">
    <property type="entry name" value="Cupredoxins - blue copper proteins"/>
    <property type="match status" value="1"/>
</dbReference>
<evidence type="ECO:0000256" key="5">
    <source>
        <dbReference type="ARBA" id="ARBA00023157"/>
    </source>
</evidence>
<feature type="chain" id="PRO_5042877461" description="Phytocyanin domain-containing protein" evidence="9">
    <location>
        <begin position="25"/>
        <end position="191"/>
    </location>
</feature>
<evidence type="ECO:0000256" key="4">
    <source>
        <dbReference type="ARBA" id="ARBA00023136"/>
    </source>
</evidence>
<keyword evidence="3 9" id="KW-0732">Signal</keyword>
<keyword evidence="2" id="KW-0536">Nodulation</keyword>
<evidence type="ECO:0000256" key="9">
    <source>
        <dbReference type="SAM" id="SignalP"/>
    </source>
</evidence>
<dbReference type="GO" id="GO:0005886">
    <property type="term" value="C:plasma membrane"/>
    <property type="evidence" value="ECO:0007669"/>
    <property type="project" value="TreeGrafter"/>
</dbReference>
<dbReference type="SUPFAM" id="SSF49503">
    <property type="entry name" value="Cupredoxins"/>
    <property type="match status" value="1"/>
</dbReference>
<dbReference type="FunFam" id="2.60.40.420:FF:000034">
    <property type="entry name" value="Cupredoxin superfamily protein"/>
    <property type="match status" value="1"/>
</dbReference>
<evidence type="ECO:0000256" key="3">
    <source>
        <dbReference type="ARBA" id="ARBA00022729"/>
    </source>
</evidence>
<protein>
    <recommendedName>
        <fullName evidence="10">Phytocyanin domain-containing protein</fullName>
    </recommendedName>
</protein>
<comment type="similarity">
    <text evidence="7">Belongs to the early nodulin-like (ENODL) family.</text>
</comment>
<keyword evidence="4" id="KW-0472">Membrane</keyword>
<dbReference type="EMBL" id="JAYKXN010000003">
    <property type="protein sequence ID" value="KAK7304166.1"/>
    <property type="molecule type" value="Genomic_DNA"/>
</dbReference>
<evidence type="ECO:0000256" key="8">
    <source>
        <dbReference type="ARBA" id="ARBA00037626"/>
    </source>
</evidence>
<dbReference type="GO" id="GO:0012505">
    <property type="term" value="C:endomembrane system"/>
    <property type="evidence" value="ECO:0007669"/>
    <property type="project" value="UniProtKB-SubCell"/>
</dbReference>